<evidence type="ECO:0000256" key="8">
    <source>
        <dbReference type="SAM" id="SignalP"/>
    </source>
</evidence>
<comment type="caution">
    <text evidence="10">The sequence shown here is derived from an EMBL/GenBank/DDBJ whole genome shotgun (WGS) entry which is preliminary data.</text>
</comment>
<dbReference type="InterPro" id="IPR007080">
    <property type="entry name" value="RNA_pol_Rpb1_1"/>
</dbReference>
<keyword evidence="8" id="KW-0732">Signal</keyword>
<feature type="chain" id="PRO_5014474585" description="DNA-directed RNA polymerase" evidence="8">
    <location>
        <begin position="18"/>
        <end position="238"/>
    </location>
</feature>
<gene>
    <name evidence="10" type="ORF">L195_g018535</name>
</gene>
<dbReference type="PANTHER" id="PTHR48446">
    <property type="entry name" value="DNA-DIRECTED RNA POLYMERASE SUBUNIT BETA' N-TERMINAL SECTION"/>
    <property type="match status" value="1"/>
</dbReference>
<dbReference type="GO" id="GO:0003899">
    <property type="term" value="F:DNA-directed RNA polymerase activity"/>
    <property type="evidence" value="ECO:0007669"/>
    <property type="project" value="UniProtKB-EC"/>
</dbReference>
<reference evidence="10 11" key="1">
    <citation type="journal article" date="2014" name="Am. J. Bot.">
        <title>Genome assembly and annotation for red clover (Trifolium pratense; Fabaceae).</title>
        <authorList>
            <person name="Istvanek J."/>
            <person name="Jaros M."/>
            <person name="Krenek A."/>
            <person name="Repkova J."/>
        </authorList>
    </citation>
    <scope>NUCLEOTIDE SEQUENCE [LARGE SCALE GENOMIC DNA]</scope>
    <source>
        <strain evidence="11">cv. Tatra</strain>
        <tissue evidence="10">Young leaves</tissue>
    </source>
</reference>
<dbReference type="InterPro" id="IPR015700">
    <property type="entry name" value="RPC1"/>
</dbReference>
<keyword evidence="3" id="KW-0808">Transferase</keyword>
<dbReference type="EC" id="2.7.7.6" evidence="1"/>
<keyword evidence="4" id="KW-0548">Nucleotidyltransferase</keyword>
<evidence type="ECO:0000256" key="1">
    <source>
        <dbReference type="ARBA" id="ARBA00012418"/>
    </source>
</evidence>
<dbReference type="EMBL" id="ASHM01013374">
    <property type="protein sequence ID" value="PNX95344.1"/>
    <property type="molecule type" value="Genomic_DNA"/>
</dbReference>
<reference evidence="10 11" key="2">
    <citation type="journal article" date="2017" name="Front. Plant Sci.">
        <title>Gene Classification and Mining of Molecular Markers Useful in Red Clover (Trifolium pratense) Breeding.</title>
        <authorList>
            <person name="Istvanek J."/>
            <person name="Dluhosova J."/>
            <person name="Dluhos P."/>
            <person name="Patkova L."/>
            <person name="Nedelnik J."/>
            <person name="Repkova J."/>
        </authorList>
    </citation>
    <scope>NUCLEOTIDE SEQUENCE [LARGE SCALE GENOMIC DNA]</scope>
    <source>
        <strain evidence="11">cv. Tatra</strain>
        <tissue evidence="10">Young leaves</tissue>
    </source>
</reference>
<dbReference type="GO" id="GO:0046872">
    <property type="term" value="F:metal ion binding"/>
    <property type="evidence" value="ECO:0007669"/>
    <property type="project" value="UniProtKB-KW"/>
</dbReference>
<name>A0A2K3MX84_TRIPR</name>
<feature type="signal peptide" evidence="8">
    <location>
        <begin position="1"/>
        <end position="17"/>
    </location>
</feature>
<keyword evidence="2 10" id="KW-0240">DNA-directed RNA polymerase</keyword>
<keyword evidence="7" id="KW-0804">Transcription</keyword>
<evidence type="ECO:0000313" key="11">
    <source>
        <dbReference type="Proteomes" id="UP000236291"/>
    </source>
</evidence>
<evidence type="ECO:0000256" key="2">
    <source>
        <dbReference type="ARBA" id="ARBA00022478"/>
    </source>
</evidence>
<sequence>MLILLSGFQFELRLVHAIVRCARVLLDENERKMHLAKMRNPKLDGQQKLHALEAATKNFKNPNAIQCPRCGYMNGYGFPMFMMQWYVAMPSKMPMYHYDRTRTTALSYSISELGKVKYNKPNLSIVHDLSVAKNEDVAELESSVSHINNYRSCKEVYKRTLNPHMVLDLFKKMHREDCVLLYLAENPENLIMKNIAVPPIAIRPSVMVDGAQSGPFIRIIEEKMWSKQARVFGHGELG</sequence>
<keyword evidence="6" id="KW-0862">Zinc</keyword>
<accession>A0A2K3MX84</accession>
<proteinExistence type="predicted"/>
<dbReference type="PANTHER" id="PTHR48446:SF1">
    <property type="entry name" value="DNA-DIRECTED RNA POLYMERASE SUBUNIT BETA' N-TERMINAL SECTION"/>
    <property type="match status" value="1"/>
</dbReference>
<evidence type="ECO:0000256" key="7">
    <source>
        <dbReference type="ARBA" id="ARBA00023163"/>
    </source>
</evidence>
<dbReference type="SUPFAM" id="SSF64484">
    <property type="entry name" value="beta and beta-prime subunits of DNA dependent RNA-polymerase"/>
    <property type="match status" value="1"/>
</dbReference>
<dbReference type="GO" id="GO:0003677">
    <property type="term" value="F:DNA binding"/>
    <property type="evidence" value="ECO:0007669"/>
    <property type="project" value="InterPro"/>
</dbReference>
<dbReference type="Proteomes" id="UP000236291">
    <property type="component" value="Unassembled WGS sequence"/>
</dbReference>
<protein>
    <recommendedName>
        <fullName evidence="1">DNA-directed RNA polymerase</fullName>
        <ecNumber evidence="1">2.7.7.6</ecNumber>
    </recommendedName>
</protein>
<evidence type="ECO:0000256" key="3">
    <source>
        <dbReference type="ARBA" id="ARBA00022679"/>
    </source>
</evidence>
<evidence type="ECO:0000313" key="10">
    <source>
        <dbReference type="EMBL" id="PNX95344.1"/>
    </source>
</evidence>
<dbReference type="GO" id="GO:0006351">
    <property type="term" value="P:DNA-templated transcription"/>
    <property type="evidence" value="ECO:0007669"/>
    <property type="project" value="InterPro"/>
</dbReference>
<keyword evidence="5" id="KW-0479">Metal-binding</keyword>
<organism evidence="10 11">
    <name type="scientific">Trifolium pratense</name>
    <name type="common">Red clover</name>
    <dbReference type="NCBI Taxonomy" id="57577"/>
    <lineage>
        <taxon>Eukaryota</taxon>
        <taxon>Viridiplantae</taxon>
        <taxon>Streptophyta</taxon>
        <taxon>Embryophyta</taxon>
        <taxon>Tracheophyta</taxon>
        <taxon>Spermatophyta</taxon>
        <taxon>Magnoliopsida</taxon>
        <taxon>eudicotyledons</taxon>
        <taxon>Gunneridae</taxon>
        <taxon>Pentapetalae</taxon>
        <taxon>rosids</taxon>
        <taxon>fabids</taxon>
        <taxon>Fabales</taxon>
        <taxon>Fabaceae</taxon>
        <taxon>Papilionoideae</taxon>
        <taxon>50 kb inversion clade</taxon>
        <taxon>NPAAA clade</taxon>
        <taxon>Hologalegina</taxon>
        <taxon>IRL clade</taxon>
        <taxon>Trifolieae</taxon>
        <taxon>Trifolium</taxon>
    </lineage>
</organism>
<dbReference type="AlphaFoldDB" id="A0A2K3MX84"/>
<evidence type="ECO:0000256" key="6">
    <source>
        <dbReference type="ARBA" id="ARBA00022833"/>
    </source>
</evidence>
<evidence type="ECO:0000259" key="9">
    <source>
        <dbReference type="Pfam" id="PF04997"/>
    </source>
</evidence>
<evidence type="ECO:0000256" key="4">
    <source>
        <dbReference type="ARBA" id="ARBA00022695"/>
    </source>
</evidence>
<evidence type="ECO:0000256" key="5">
    <source>
        <dbReference type="ARBA" id="ARBA00022723"/>
    </source>
</evidence>
<feature type="domain" description="RNA polymerase Rpb1" evidence="9">
    <location>
        <begin position="17"/>
        <end position="212"/>
    </location>
</feature>
<dbReference type="ExpressionAtlas" id="A0A2K3MX84">
    <property type="expression patterns" value="baseline"/>
</dbReference>
<dbReference type="GO" id="GO:0000428">
    <property type="term" value="C:DNA-directed RNA polymerase complex"/>
    <property type="evidence" value="ECO:0007669"/>
    <property type="project" value="UniProtKB-KW"/>
</dbReference>
<dbReference type="STRING" id="57577.A0A2K3MX84"/>
<dbReference type="Pfam" id="PF04997">
    <property type="entry name" value="RNA_pol_Rpb1_1"/>
    <property type="match status" value="1"/>
</dbReference>